<name>A0A1A8W8W6_PLAMA</name>
<dbReference type="PANTHER" id="PTHR11158">
    <property type="entry name" value="MSF1/PX19 RELATED"/>
    <property type="match status" value="1"/>
</dbReference>
<dbReference type="VEuPathDB" id="PlasmoDB:PmUG01_12040300"/>
<evidence type="ECO:0000259" key="1">
    <source>
        <dbReference type="PROSITE" id="PS50904"/>
    </source>
</evidence>
<dbReference type="EMBL" id="LT594633">
    <property type="protein sequence ID" value="SCO93806.1"/>
    <property type="molecule type" value="Genomic_DNA"/>
</dbReference>
<dbReference type="RefSeq" id="XP_028863084.1">
    <property type="nucleotide sequence ID" value="XM_029006613.1"/>
</dbReference>
<evidence type="ECO:0000313" key="5">
    <source>
        <dbReference type="Proteomes" id="UP000219813"/>
    </source>
</evidence>
<dbReference type="Pfam" id="PF04707">
    <property type="entry name" value="PRELI"/>
    <property type="match status" value="1"/>
</dbReference>
<reference evidence="3 5" key="3">
    <citation type="submission" date="2016-06" db="EMBL/GenBank/DDBJ databases">
        <authorList>
            <consortium name="Pathogen Informatics"/>
        </authorList>
    </citation>
    <scope>NUCLEOTIDE SEQUENCE [LARGE SCALE GENOMIC DNA]</scope>
</reference>
<dbReference type="PROSITE" id="PS50904">
    <property type="entry name" value="PRELI_MSF1"/>
    <property type="match status" value="1"/>
</dbReference>
<dbReference type="InterPro" id="IPR006797">
    <property type="entry name" value="PRELI/MSF1_dom"/>
</dbReference>
<evidence type="ECO:0000313" key="2">
    <source>
        <dbReference type="EMBL" id="SBS88144.1"/>
    </source>
</evidence>
<proteinExistence type="predicted"/>
<keyword evidence="5" id="KW-1185">Reference proteome</keyword>
<reference evidence="4" key="2">
    <citation type="submission" date="2016-05" db="EMBL/GenBank/DDBJ databases">
        <authorList>
            <person name="Naeem Raeece"/>
        </authorList>
    </citation>
    <scope>NUCLEOTIDE SEQUENCE [LARGE SCALE GENOMIC DNA]</scope>
</reference>
<dbReference type="Proteomes" id="UP000219813">
    <property type="component" value="Chromosome 12"/>
</dbReference>
<protein>
    <submittedName>
        <fullName evidence="2">MSF1-like protein, putative</fullName>
    </submittedName>
</protein>
<dbReference type="KEGG" id="pmal:PMUG01_12040300"/>
<dbReference type="InterPro" id="IPR037365">
    <property type="entry name" value="Slowmo/Ups"/>
</dbReference>
<gene>
    <name evidence="3" type="primary">PmUG01_12040300</name>
    <name evidence="2" type="ORF">PMALA_021680</name>
    <name evidence="3" type="ORF">PMUG01_12040300</name>
</gene>
<sequence>MKLFEQEHKYQYDWDTVTSAFWLKYPNSVQKHIKNIDVIGRSIDTNEKTLKLKRIIHLQYYIPNIFKNLFNIDGKGLALEEIIINLREKKLTVNTVNYTLNPLINISEECVYFQKDNDVNQTYYKQVTTLNIKGLGYMKNLVENTIINTIKEKSKQGINIMNDTIKKTINDSIHINNSEIYIEKLEKNKK</sequence>
<dbReference type="GeneID" id="39870392"/>
<dbReference type="AlphaFoldDB" id="A0A1A8W8W6"/>
<dbReference type="EMBL" id="FLQW01001162">
    <property type="protein sequence ID" value="SBS88144.1"/>
    <property type="molecule type" value="Genomic_DNA"/>
</dbReference>
<dbReference type="OrthoDB" id="407630at2759"/>
<dbReference type="GO" id="GO:0005758">
    <property type="term" value="C:mitochondrial intermembrane space"/>
    <property type="evidence" value="ECO:0007669"/>
    <property type="project" value="InterPro"/>
</dbReference>
<evidence type="ECO:0000313" key="4">
    <source>
        <dbReference type="Proteomes" id="UP000078597"/>
    </source>
</evidence>
<feature type="domain" description="PRELI/MSF1" evidence="1">
    <location>
        <begin position="1"/>
        <end position="173"/>
    </location>
</feature>
<reference evidence="2" key="1">
    <citation type="submission" date="2016-05" db="EMBL/GenBank/DDBJ databases">
        <authorList>
            <person name="Lavstsen T."/>
            <person name="Jespersen J.S."/>
        </authorList>
    </citation>
    <scope>NUCLEOTIDE SEQUENCE [LARGE SCALE GENOMIC DNA]</scope>
</reference>
<dbReference type="OMA" id="CRNVVPE"/>
<dbReference type="Proteomes" id="UP000078597">
    <property type="component" value="Unassembled WGS sequence"/>
</dbReference>
<organism evidence="2 4">
    <name type="scientific">Plasmodium malariae</name>
    <dbReference type="NCBI Taxonomy" id="5858"/>
    <lineage>
        <taxon>Eukaryota</taxon>
        <taxon>Sar</taxon>
        <taxon>Alveolata</taxon>
        <taxon>Apicomplexa</taxon>
        <taxon>Aconoidasida</taxon>
        <taxon>Haemosporida</taxon>
        <taxon>Plasmodiidae</taxon>
        <taxon>Plasmodium</taxon>
        <taxon>Plasmodium (Plasmodium)</taxon>
    </lineage>
</organism>
<evidence type="ECO:0000313" key="3">
    <source>
        <dbReference type="EMBL" id="SCO93806.1"/>
    </source>
</evidence>
<accession>A0A1A8W8W6</accession>